<protein>
    <submittedName>
        <fullName evidence="2">Uncharacterized protein</fullName>
    </submittedName>
</protein>
<reference evidence="2" key="1">
    <citation type="submission" date="2019-05" db="EMBL/GenBank/DDBJ databases">
        <title>Annotation for the trematode Paragonimus heterotremus.</title>
        <authorList>
            <person name="Choi Y.-J."/>
        </authorList>
    </citation>
    <scope>NUCLEOTIDE SEQUENCE</scope>
    <source>
        <strain evidence="2">LC</strain>
    </source>
</reference>
<dbReference type="AlphaFoldDB" id="A0A8J4SY70"/>
<accession>A0A8J4SY70</accession>
<feature type="compositionally biased region" description="Polar residues" evidence="1">
    <location>
        <begin position="1"/>
        <end position="11"/>
    </location>
</feature>
<evidence type="ECO:0000313" key="3">
    <source>
        <dbReference type="Proteomes" id="UP000748531"/>
    </source>
</evidence>
<feature type="compositionally biased region" description="Low complexity" evidence="1">
    <location>
        <begin position="12"/>
        <end position="26"/>
    </location>
</feature>
<feature type="region of interest" description="Disordered" evidence="1">
    <location>
        <begin position="1"/>
        <end position="26"/>
    </location>
</feature>
<gene>
    <name evidence="2" type="ORF">PHET_11879</name>
</gene>
<sequence length="68" mass="7117">MSNVATGAVSDTTLATITNTTPPTTSTHSVFFTADGVDGSAIKINSEGRRVGWSRIIDRIAGTVEYIS</sequence>
<keyword evidence="3" id="KW-1185">Reference proteome</keyword>
<dbReference type="EMBL" id="LUCH01019258">
    <property type="protein sequence ID" value="KAF5394294.1"/>
    <property type="molecule type" value="Genomic_DNA"/>
</dbReference>
<comment type="caution">
    <text evidence="2">The sequence shown here is derived from an EMBL/GenBank/DDBJ whole genome shotgun (WGS) entry which is preliminary data.</text>
</comment>
<evidence type="ECO:0000256" key="1">
    <source>
        <dbReference type="SAM" id="MobiDB-lite"/>
    </source>
</evidence>
<dbReference type="Proteomes" id="UP000748531">
    <property type="component" value="Unassembled WGS sequence"/>
</dbReference>
<organism evidence="2 3">
    <name type="scientific">Paragonimus heterotremus</name>
    <dbReference type="NCBI Taxonomy" id="100268"/>
    <lineage>
        <taxon>Eukaryota</taxon>
        <taxon>Metazoa</taxon>
        <taxon>Spiralia</taxon>
        <taxon>Lophotrochozoa</taxon>
        <taxon>Platyhelminthes</taxon>
        <taxon>Trematoda</taxon>
        <taxon>Digenea</taxon>
        <taxon>Plagiorchiida</taxon>
        <taxon>Troglotremata</taxon>
        <taxon>Troglotrematidae</taxon>
        <taxon>Paragonimus</taxon>
    </lineage>
</organism>
<name>A0A8J4SY70_9TREM</name>
<evidence type="ECO:0000313" key="2">
    <source>
        <dbReference type="EMBL" id="KAF5394294.1"/>
    </source>
</evidence>
<proteinExistence type="predicted"/>